<accession>A0AAD9K181</accession>
<dbReference type="Pfam" id="PF04547">
    <property type="entry name" value="Anoctamin"/>
    <property type="match status" value="1"/>
</dbReference>
<evidence type="ECO:0000259" key="10">
    <source>
        <dbReference type="Pfam" id="PF04547"/>
    </source>
</evidence>
<gene>
    <name evidence="12" type="ORF">LSH36_90g07100</name>
</gene>
<feature type="transmembrane region" description="Helical" evidence="8">
    <location>
        <begin position="334"/>
        <end position="364"/>
    </location>
</feature>
<feature type="transmembrane region" description="Helical" evidence="8">
    <location>
        <begin position="567"/>
        <end position="590"/>
    </location>
</feature>
<comment type="caution">
    <text evidence="12">The sequence shown here is derived from an EMBL/GenBank/DDBJ whole genome shotgun (WGS) entry which is preliminary data.</text>
</comment>
<dbReference type="AlphaFoldDB" id="A0AAD9K181"/>
<keyword evidence="4 8" id="KW-0812">Transmembrane</keyword>
<feature type="transmembrane region" description="Helical" evidence="8">
    <location>
        <begin position="692"/>
        <end position="721"/>
    </location>
</feature>
<feature type="region of interest" description="Disordered" evidence="9">
    <location>
        <begin position="929"/>
        <end position="1023"/>
    </location>
</feature>
<comment type="subcellular location">
    <subcellularLocation>
        <location evidence="1">Cell membrane</location>
        <topology evidence="1">Multi-pass membrane protein</topology>
    </subcellularLocation>
    <subcellularLocation>
        <location evidence="8">Membrane</location>
        <topology evidence="8">Multi-pass membrane protein</topology>
    </subcellularLocation>
</comment>
<feature type="compositionally biased region" description="Basic residues" evidence="9">
    <location>
        <begin position="31"/>
        <end position="45"/>
    </location>
</feature>
<evidence type="ECO:0000256" key="8">
    <source>
        <dbReference type="RuleBase" id="RU280814"/>
    </source>
</evidence>
<feature type="transmembrane region" description="Helical" evidence="8">
    <location>
        <begin position="741"/>
        <end position="767"/>
    </location>
</feature>
<comment type="caution">
    <text evidence="8">Lacks conserved residue(s) required for the propagation of feature annotation.</text>
</comment>
<evidence type="ECO:0000313" key="12">
    <source>
        <dbReference type="EMBL" id="KAK2162884.1"/>
    </source>
</evidence>
<comment type="similarity">
    <text evidence="2 8">Belongs to the anoctamin family.</text>
</comment>
<evidence type="ECO:0000256" key="2">
    <source>
        <dbReference type="ARBA" id="ARBA00009671"/>
    </source>
</evidence>
<feature type="compositionally biased region" description="Basic residues" evidence="9">
    <location>
        <begin position="892"/>
        <end position="903"/>
    </location>
</feature>
<evidence type="ECO:0000256" key="6">
    <source>
        <dbReference type="ARBA" id="ARBA00023136"/>
    </source>
</evidence>
<keyword evidence="13" id="KW-1185">Reference proteome</keyword>
<dbReference type="GO" id="GO:0005886">
    <property type="term" value="C:plasma membrane"/>
    <property type="evidence" value="ECO:0007669"/>
    <property type="project" value="UniProtKB-SubCell"/>
</dbReference>
<evidence type="ECO:0000259" key="11">
    <source>
        <dbReference type="Pfam" id="PF16178"/>
    </source>
</evidence>
<dbReference type="GO" id="GO:0046983">
    <property type="term" value="F:protein dimerization activity"/>
    <property type="evidence" value="ECO:0007669"/>
    <property type="project" value="InterPro"/>
</dbReference>
<evidence type="ECO:0000256" key="1">
    <source>
        <dbReference type="ARBA" id="ARBA00004651"/>
    </source>
</evidence>
<evidence type="ECO:0000256" key="5">
    <source>
        <dbReference type="ARBA" id="ARBA00022989"/>
    </source>
</evidence>
<dbReference type="PANTHER" id="PTHR12308:SF73">
    <property type="entry name" value="ANOCTAMIN"/>
    <property type="match status" value="1"/>
</dbReference>
<evidence type="ECO:0000256" key="7">
    <source>
        <dbReference type="ARBA" id="ARBA00023180"/>
    </source>
</evidence>
<sequence length="1023" mass="117324">MNGFDDGGARGRNEQSPVLQNRLPPGYDNKRSKKMPKKKVGRRISRNLLPTSGLPPKPSNLRTDACAHLPAESQKRIDYVIVYENKSEDEVGGERERRKMRRNLEFRANFLKALEYDGIEVKEDVIGNNVFMQLHVPFYRLCEQAEKIKLELPLKGCEIYPDEPNSCVCWHEFKERHLVTDDEVDFVSAAYQMNKHHLFENHDDPDKFFRPASRCFLAHNILINADLRKVDTGEEQEDPLAKKGLPYLLHKKVYKDAFILHDESKGDPSEKVQKEEIRAVHGDDVDIEDPDCLETEDELLMPDTRQELLDTWGRFCPQKFQPLWKIRNYFGEKIALYFAWVGVWIETLWIPTAFGVAVFLYGLYLSSKAKTEVVVDELNNNSSVISRVTVLVQESLGVIKESFDNDVTPFYALGICIWGTVFLEVWKRRNATLAYEWDVDNFEDNELDRPQFIGTRVKPDPIIIGEETWYYPMPYQCMKFLASFTFLIVMVIVVFIAAGSVILYRVFMTISYCESMSSVNCLLITTIASSLLNAVAILILGKLYDIIAMKLTDWENHRTQTKYDDALIIKLFAFQFANSYSSCFYIAFFRGKTMDNGLFGLGPEYQDSCGEGSCMAMLSFQVLILMLIKPLPKLIKDIVLPVVKKWWRTRRYCRQHNRISDGKVKLIEYLERERLKPDVGDFTLGEYTEKCIVYGFLMLFAASFPLAPLIAIVISLIDIRVDARRLLWMYRRPVTVIAQDIGMWYAILQFLNFVGVITNGFIIAFTSTWGSKYSLTGKLWIVIIFEHLVIAMKWLLFHIVPDVPRNILLAIKRHIVFFVKLILAAIIPDVPAKVTLAIKREKYQVSRILGTASENTNGPGVRNAPKKESPPLANPAEAQKFYEGDEVGLLPHKNKDKRKKKKKSDSASSLDKFVDGFLDNDDARRNIMEEDESGEGNDYHKLSPKPKTPDDSVNSEVSNDRTQLSYDADGNTYLGGPEKFPQIRSESPQVNSDDREEIPIPEMQYPAPRSARHHSDKFTESSA</sequence>
<dbReference type="InterPro" id="IPR032394">
    <property type="entry name" value="Anoct_dimer"/>
</dbReference>
<dbReference type="Pfam" id="PF16178">
    <property type="entry name" value="Anoct_dimer"/>
    <property type="match status" value="1"/>
</dbReference>
<keyword evidence="3" id="KW-1003">Cell membrane</keyword>
<feature type="transmembrane region" description="Helical" evidence="8">
    <location>
        <begin position="817"/>
        <end position="838"/>
    </location>
</feature>
<feature type="compositionally biased region" description="Polar residues" evidence="9">
    <location>
        <begin position="951"/>
        <end position="965"/>
    </location>
</feature>
<dbReference type="InterPro" id="IPR007632">
    <property type="entry name" value="Anoctamin"/>
</dbReference>
<dbReference type="GO" id="GO:0005254">
    <property type="term" value="F:chloride channel activity"/>
    <property type="evidence" value="ECO:0007669"/>
    <property type="project" value="TreeGrafter"/>
</dbReference>
<dbReference type="EMBL" id="JAODUP010000090">
    <property type="protein sequence ID" value="KAK2162884.1"/>
    <property type="molecule type" value="Genomic_DNA"/>
</dbReference>
<evidence type="ECO:0000256" key="4">
    <source>
        <dbReference type="ARBA" id="ARBA00022692"/>
    </source>
</evidence>
<feature type="region of interest" description="Disordered" evidence="9">
    <location>
        <begin position="1"/>
        <end position="63"/>
    </location>
</feature>
<evidence type="ECO:0000256" key="9">
    <source>
        <dbReference type="SAM" id="MobiDB-lite"/>
    </source>
</evidence>
<feature type="transmembrane region" description="Helical" evidence="8">
    <location>
        <begin position="516"/>
        <end position="540"/>
    </location>
</feature>
<feature type="domain" description="Anoctamin dimerisation" evidence="11">
    <location>
        <begin position="73"/>
        <end position="271"/>
    </location>
</feature>
<feature type="transmembrane region" description="Helical" evidence="8">
    <location>
        <begin position="779"/>
        <end position="797"/>
    </location>
</feature>
<feature type="region of interest" description="Disordered" evidence="9">
    <location>
        <begin position="854"/>
        <end position="907"/>
    </location>
</feature>
<name>A0AAD9K181_9ANNE</name>
<dbReference type="InterPro" id="IPR049452">
    <property type="entry name" value="Anoctamin_TM"/>
</dbReference>
<evidence type="ECO:0000256" key="3">
    <source>
        <dbReference type="ARBA" id="ARBA00022475"/>
    </source>
</evidence>
<dbReference type="PANTHER" id="PTHR12308">
    <property type="entry name" value="ANOCTAMIN"/>
    <property type="match status" value="1"/>
</dbReference>
<evidence type="ECO:0000313" key="13">
    <source>
        <dbReference type="Proteomes" id="UP001208570"/>
    </source>
</evidence>
<proteinExistence type="inferred from homology"/>
<protein>
    <recommendedName>
        <fullName evidence="8">Anoctamin</fullName>
    </recommendedName>
</protein>
<feature type="transmembrane region" description="Helical" evidence="8">
    <location>
        <begin position="410"/>
        <end position="426"/>
    </location>
</feature>
<keyword evidence="6 8" id="KW-0472">Membrane</keyword>
<reference evidence="12" key="1">
    <citation type="journal article" date="2023" name="Mol. Biol. Evol.">
        <title>Third-Generation Sequencing Reveals the Adaptive Role of the Epigenome in Three Deep-Sea Polychaetes.</title>
        <authorList>
            <person name="Perez M."/>
            <person name="Aroh O."/>
            <person name="Sun Y."/>
            <person name="Lan Y."/>
            <person name="Juniper S.K."/>
            <person name="Young C.R."/>
            <person name="Angers B."/>
            <person name="Qian P.Y."/>
        </authorList>
    </citation>
    <scope>NUCLEOTIDE SEQUENCE</scope>
    <source>
        <strain evidence="12">P08H-3</strain>
    </source>
</reference>
<dbReference type="Proteomes" id="UP001208570">
    <property type="component" value="Unassembled WGS sequence"/>
</dbReference>
<feature type="domain" description="Anoctamin transmembrane" evidence="10">
    <location>
        <begin position="326"/>
        <end position="814"/>
    </location>
</feature>
<feature type="transmembrane region" description="Helical" evidence="8">
    <location>
        <begin position="480"/>
        <end position="504"/>
    </location>
</feature>
<keyword evidence="5 8" id="KW-1133">Transmembrane helix</keyword>
<feature type="transmembrane region" description="Helical" evidence="8">
    <location>
        <begin position="610"/>
        <end position="628"/>
    </location>
</feature>
<organism evidence="12 13">
    <name type="scientific">Paralvinella palmiformis</name>
    <dbReference type="NCBI Taxonomy" id="53620"/>
    <lineage>
        <taxon>Eukaryota</taxon>
        <taxon>Metazoa</taxon>
        <taxon>Spiralia</taxon>
        <taxon>Lophotrochozoa</taxon>
        <taxon>Annelida</taxon>
        <taxon>Polychaeta</taxon>
        <taxon>Sedentaria</taxon>
        <taxon>Canalipalpata</taxon>
        <taxon>Terebellida</taxon>
        <taxon>Terebelliformia</taxon>
        <taxon>Alvinellidae</taxon>
        <taxon>Paralvinella</taxon>
    </lineage>
</organism>
<keyword evidence="7" id="KW-0325">Glycoprotein</keyword>